<keyword evidence="7" id="KW-1185">Reference proteome</keyword>
<dbReference type="Proteomes" id="UP001589627">
    <property type="component" value="Unassembled WGS sequence"/>
</dbReference>
<dbReference type="Gene3D" id="3.30.450.40">
    <property type="match status" value="1"/>
</dbReference>
<feature type="domain" description="IclR-ED" evidence="5">
    <location>
        <begin position="63"/>
        <end position="255"/>
    </location>
</feature>
<dbReference type="Gene3D" id="1.10.10.10">
    <property type="entry name" value="Winged helix-like DNA-binding domain superfamily/Winged helix DNA-binding domain"/>
    <property type="match status" value="1"/>
</dbReference>
<dbReference type="SUPFAM" id="SSF46785">
    <property type="entry name" value="Winged helix' DNA-binding domain"/>
    <property type="match status" value="1"/>
</dbReference>
<dbReference type="Pfam" id="PF09339">
    <property type="entry name" value="HTH_IclR"/>
    <property type="match status" value="1"/>
</dbReference>
<comment type="caution">
    <text evidence="6">The sequence shown here is derived from an EMBL/GenBank/DDBJ whole genome shotgun (WGS) entry which is preliminary data.</text>
</comment>
<dbReference type="InterPro" id="IPR014757">
    <property type="entry name" value="Tscrpt_reg_IclR_C"/>
</dbReference>
<keyword evidence="1" id="KW-0805">Transcription regulation</keyword>
<dbReference type="EMBL" id="JBHLZP010000224">
    <property type="protein sequence ID" value="MFB9835749.1"/>
    <property type="molecule type" value="Genomic_DNA"/>
</dbReference>
<accession>A0ABV5YL14</accession>
<dbReference type="InterPro" id="IPR036390">
    <property type="entry name" value="WH_DNA-bd_sf"/>
</dbReference>
<evidence type="ECO:0000259" key="5">
    <source>
        <dbReference type="PROSITE" id="PS51078"/>
    </source>
</evidence>
<keyword evidence="2" id="KW-0238">DNA-binding</keyword>
<dbReference type="PROSITE" id="PS51077">
    <property type="entry name" value="HTH_ICLR"/>
    <property type="match status" value="1"/>
</dbReference>
<feature type="domain" description="HTH iclR-type" evidence="4">
    <location>
        <begin position="1"/>
        <end position="62"/>
    </location>
</feature>
<dbReference type="RefSeq" id="WP_378207848.1">
    <property type="nucleotide sequence ID" value="NZ_JBHLZP010000224.1"/>
</dbReference>
<evidence type="ECO:0000256" key="3">
    <source>
        <dbReference type="ARBA" id="ARBA00023163"/>
    </source>
</evidence>
<protein>
    <submittedName>
        <fullName evidence="6">IclR family transcriptional regulator</fullName>
    </submittedName>
</protein>
<organism evidence="6 7">
    <name type="scientific">Actinoallomurus acaciae</name>
    <dbReference type="NCBI Taxonomy" id="502577"/>
    <lineage>
        <taxon>Bacteria</taxon>
        <taxon>Bacillati</taxon>
        <taxon>Actinomycetota</taxon>
        <taxon>Actinomycetes</taxon>
        <taxon>Streptosporangiales</taxon>
        <taxon>Thermomonosporaceae</taxon>
        <taxon>Actinoallomurus</taxon>
    </lineage>
</organism>
<keyword evidence="3" id="KW-0804">Transcription</keyword>
<dbReference type="PANTHER" id="PTHR30136:SF24">
    <property type="entry name" value="HTH-TYPE TRANSCRIPTIONAL REPRESSOR ALLR"/>
    <property type="match status" value="1"/>
</dbReference>
<evidence type="ECO:0000313" key="6">
    <source>
        <dbReference type="EMBL" id="MFB9835749.1"/>
    </source>
</evidence>
<evidence type="ECO:0000256" key="1">
    <source>
        <dbReference type="ARBA" id="ARBA00023015"/>
    </source>
</evidence>
<dbReference type="InterPro" id="IPR036388">
    <property type="entry name" value="WH-like_DNA-bd_sf"/>
</dbReference>
<dbReference type="InterPro" id="IPR005471">
    <property type="entry name" value="Tscrpt_reg_IclR_N"/>
</dbReference>
<reference evidence="6 7" key="1">
    <citation type="submission" date="2024-09" db="EMBL/GenBank/DDBJ databases">
        <authorList>
            <person name="Sun Q."/>
            <person name="Mori K."/>
        </authorList>
    </citation>
    <scope>NUCLEOTIDE SEQUENCE [LARGE SCALE GENOMIC DNA]</scope>
    <source>
        <strain evidence="6 7">TBRC 0563</strain>
    </source>
</reference>
<proteinExistence type="predicted"/>
<evidence type="ECO:0000256" key="2">
    <source>
        <dbReference type="ARBA" id="ARBA00023125"/>
    </source>
</evidence>
<dbReference type="InterPro" id="IPR029016">
    <property type="entry name" value="GAF-like_dom_sf"/>
</dbReference>
<dbReference type="SMART" id="SM00346">
    <property type="entry name" value="HTH_ICLR"/>
    <property type="match status" value="1"/>
</dbReference>
<dbReference type="PROSITE" id="PS51078">
    <property type="entry name" value="ICLR_ED"/>
    <property type="match status" value="1"/>
</dbReference>
<dbReference type="Pfam" id="PF01614">
    <property type="entry name" value="IclR_C"/>
    <property type="match status" value="1"/>
</dbReference>
<gene>
    <name evidence="6" type="ORF">ACFFNX_26560</name>
</gene>
<dbReference type="InterPro" id="IPR050707">
    <property type="entry name" value="HTH_MetabolicPath_Reg"/>
</dbReference>
<dbReference type="SUPFAM" id="SSF55781">
    <property type="entry name" value="GAF domain-like"/>
    <property type="match status" value="1"/>
</dbReference>
<evidence type="ECO:0000313" key="7">
    <source>
        <dbReference type="Proteomes" id="UP001589627"/>
    </source>
</evidence>
<name>A0ABV5YL14_9ACTN</name>
<sequence length="256" mass="27151">MPAIEKAAQILDALGASDEPMGFTALAAVSGLPKSSLHNLCASLVATGLVDRLADGRYRLGLRLVELSQKRLADTDIVSQFNEVCEASAWLPDESIVLAVLDGLDSLYLARRLGRKPIAVRYQKVGMRLPAALTATGKSLLSLHDDGYVRKLYAGGSGLQSPFGPMVTTADELIDELALVRSRGYAIDDGDTVPGMICFGAPIAVPGRKPSADDVESMGAVAFSVVKSTVDGVTHDQLVTQIQKLADRIAKRLATF</sequence>
<dbReference type="PANTHER" id="PTHR30136">
    <property type="entry name" value="HELIX-TURN-HELIX TRANSCRIPTIONAL REGULATOR, ICLR FAMILY"/>
    <property type="match status" value="1"/>
</dbReference>
<evidence type="ECO:0000259" key="4">
    <source>
        <dbReference type="PROSITE" id="PS51077"/>
    </source>
</evidence>